<keyword evidence="1" id="KW-1133">Transmembrane helix</keyword>
<feature type="transmembrane region" description="Helical" evidence="1">
    <location>
        <begin position="34"/>
        <end position="53"/>
    </location>
</feature>
<feature type="transmembrane region" description="Helical" evidence="1">
    <location>
        <begin position="147"/>
        <end position="167"/>
    </location>
</feature>
<protein>
    <submittedName>
        <fullName evidence="2">Uncharacterized protein</fullName>
    </submittedName>
</protein>
<dbReference type="RefSeq" id="WP_141136462.1">
    <property type="nucleotide sequence ID" value="NZ_FZOW01000003.1"/>
</dbReference>
<keyword evidence="1" id="KW-0812">Transmembrane</keyword>
<keyword evidence="3" id="KW-1185">Reference proteome</keyword>
<keyword evidence="1" id="KW-0472">Membrane</keyword>
<dbReference type="OrthoDB" id="4466064at2"/>
<proteinExistence type="predicted"/>
<sequence>MKRVLVFVPIILVGAVIQALLVVGDPVPTTSWGFMVRALASTVVSIALVWLIVGIANNRLSGRLLVATAVAVIAGIAAGVLNPVLALLVAVIALPVLTAAGSLKNSIRTIRFAPIRSFLGFAWAAMLLIVDVVAALLLGFFVTGPVAAGLTWIVFGISAVILAVHWASLHRRAHASRPISPTSVASRISEERR</sequence>
<evidence type="ECO:0000256" key="1">
    <source>
        <dbReference type="SAM" id="Phobius"/>
    </source>
</evidence>
<gene>
    <name evidence="2" type="ORF">SAMN05421642_103440</name>
</gene>
<dbReference type="AlphaFoldDB" id="A0A239FSG0"/>
<name>A0A239FSG0_9NOCA</name>
<accession>A0A239FSG0</accession>
<evidence type="ECO:0000313" key="2">
    <source>
        <dbReference type="EMBL" id="SNS59907.1"/>
    </source>
</evidence>
<organism evidence="2 3">
    <name type="scientific">Rhodococcoides kyotonense</name>
    <dbReference type="NCBI Taxonomy" id="398843"/>
    <lineage>
        <taxon>Bacteria</taxon>
        <taxon>Bacillati</taxon>
        <taxon>Actinomycetota</taxon>
        <taxon>Actinomycetes</taxon>
        <taxon>Mycobacteriales</taxon>
        <taxon>Nocardiaceae</taxon>
        <taxon>Rhodococcoides</taxon>
    </lineage>
</organism>
<dbReference type="Proteomes" id="UP000198327">
    <property type="component" value="Unassembled WGS sequence"/>
</dbReference>
<evidence type="ECO:0000313" key="3">
    <source>
        <dbReference type="Proteomes" id="UP000198327"/>
    </source>
</evidence>
<feature type="transmembrane region" description="Helical" evidence="1">
    <location>
        <begin position="115"/>
        <end position="141"/>
    </location>
</feature>
<feature type="transmembrane region" description="Helical" evidence="1">
    <location>
        <begin position="60"/>
        <end position="78"/>
    </location>
</feature>
<dbReference type="EMBL" id="FZOW01000003">
    <property type="protein sequence ID" value="SNS59907.1"/>
    <property type="molecule type" value="Genomic_DNA"/>
</dbReference>
<reference evidence="3" key="1">
    <citation type="submission" date="2017-06" db="EMBL/GenBank/DDBJ databases">
        <authorList>
            <person name="Varghese N."/>
            <person name="Submissions S."/>
        </authorList>
    </citation>
    <scope>NUCLEOTIDE SEQUENCE [LARGE SCALE GENOMIC DNA]</scope>
    <source>
        <strain evidence="3">JCM 23211</strain>
    </source>
</reference>
<feature type="transmembrane region" description="Helical" evidence="1">
    <location>
        <begin position="84"/>
        <end position="103"/>
    </location>
</feature>